<accession>A0ACB6ZRC4</accession>
<dbReference type="Proteomes" id="UP000886501">
    <property type="component" value="Unassembled WGS sequence"/>
</dbReference>
<evidence type="ECO:0000313" key="2">
    <source>
        <dbReference type="Proteomes" id="UP000886501"/>
    </source>
</evidence>
<protein>
    <submittedName>
        <fullName evidence="1">DUF1212-domain-containing protein</fullName>
    </submittedName>
</protein>
<comment type="caution">
    <text evidence="1">The sequence shown here is derived from an EMBL/GenBank/DDBJ whole genome shotgun (WGS) entry which is preliminary data.</text>
</comment>
<organism evidence="1 2">
    <name type="scientific">Thelephora ganbajun</name>
    <name type="common">Ganba fungus</name>
    <dbReference type="NCBI Taxonomy" id="370292"/>
    <lineage>
        <taxon>Eukaryota</taxon>
        <taxon>Fungi</taxon>
        <taxon>Dikarya</taxon>
        <taxon>Basidiomycota</taxon>
        <taxon>Agaricomycotina</taxon>
        <taxon>Agaricomycetes</taxon>
        <taxon>Thelephorales</taxon>
        <taxon>Thelephoraceae</taxon>
        <taxon>Thelephora</taxon>
    </lineage>
</organism>
<reference evidence="1" key="2">
    <citation type="journal article" date="2020" name="Nat. Commun.">
        <title>Large-scale genome sequencing of mycorrhizal fungi provides insights into the early evolution of symbiotic traits.</title>
        <authorList>
            <person name="Miyauchi S."/>
            <person name="Kiss E."/>
            <person name="Kuo A."/>
            <person name="Drula E."/>
            <person name="Kohler A."/>
            <person name="Sanchez-Garcia M."/>
            <person name="Morin E."/>
            <person name="Andreopoulos B."/>
            <person name="Barry K.W."/>
            <person name="Bonito G."/>
            <person name="Buee M."/>
            <person name="Carver A."/>
            <person name="Chen C."/>
            <person name="Cichocki N."/>
            <person name="Clum A."/>
            <person name="Culley D."/>
            <person name="Crous P.W."/>
            <person name="Fauchery L."/>
            <person name="Girlanda M."/>
            <person name="Hayes R.D."/>
            <person name="Keri Z."/>
            <person name="LaButti K."/>
            <person name="Lipzen A."/>
            <person name="Lombard V."/>
            <person name="Magnuson J."/>
            <person name="Maillard F."/>
            <person name="Murat C."/>
            <person name="Nolan M."/>
            <person name="Ohm R.A."/>
            <person name="Pangilinan J."/>
            <person name="Pereira M.F."/>
            <person name="Perotto S."/>
            <person name="Peter M."/>
            <person name="Pfister S."/>
            <person name="Riley R."/>
            <person name="Sitrit Y."/>
            <person name="Stielow J.B."/>
            <person name="Szollosi G."/>
            <person name="Zifcakova L."/>
            <person name="Stursova M."/>
            <person name="Spatafora J.W."/>
            <person name="Tedersoo L."/>
            <person name="Vaario L.M."/>
            <person name="Yamada A."/>
            <person name="Yan M."/>
            <person name="Wang P."/>
            <person name="Xu J."/>
            <person name="Bruns T."/>
            <person name="Baldrian P."/>
            <person name="Vilgalys R."/>
            <person name="Dunand C."/>
            <person name="Henrissat B."/>
            <person name="Grigoriev I.V."/>
            <person name="Hibbett D."/>
            <person name="Nagy L.G."/>
            <person name="Martin F.M."/>
        </authorList>
    </citation>
    <scope>NUCLEOTIDE SEQUENCE</scope>
    <source>
        <strain evidence="1">P2</strain>
    </source>
</reference>
<gene>
    <name evidence="1" type="ORF">BDM02DRAFT_3161971</name>
</gene>
<keyword evidence="2" id="KW-1185">Reference proteome</keyword>
<proteinExistence type="predicted"/>
<dbReference type="EMBL" id="MU117971">
    <property type="protein sequence ID" value="KAF9651986.1"/>
    <property type="molecule type" value="Genomic_DNA"/>
</dbReference>
<evidence type="ECO:0000313" key="1">
    <source>
        <dbReference type="EMBL" id="KAF9651986.1"/>
    </source>
</evidence>
<reference evidence="1" key="1">
    <citation type="submission" date="2019-10" db="EMBL/GenBank/DDBJ databases">
        <authorList>
            <consortium name="DOE Joint Genome Institute"/>
            <person name="Kuo A."/>
            <person name="Miyauchi S."/>
            <person name="Kiss E."/>
            <person name="Drula E."/>
            <person name="Kohler A."/>
            <person name="Sanchez-Garcia M."/>
            <person name="Andreopoulos B."/>
            <person name="Barry K.W."/>
            <person name="Bonito G."/>
            <person name="Buee M."/>
            <person name="Carver A."/>
            <person name="Chen C."/>
            <person name="Cichocki N."/>
            <person name="Clum A."/>
            <person name="Culley D."/>
            <person name="Crous P.W."/>
            <person name="Fauchery L."/>
            <person name="Girlanda M."/>
            <person name="Hayes R."/>
            <person name="Keri Z."/>
            <person name="Labutti K."/>
            <person name="Lipzen A."/>
            <person name="Lombard V."/>
            <person name="Magnuson J."/>
            <person name="Maillard F."/>
            <person name="Morin E."/>
            <person name="Murat C."/>
            <person name="Nolan M."/>
            <person name="Ohm R."/>
            <person name="Pangilinan J."/>
            <person name="Pereira M."/>
            <person name="Perotto S."/>
            <person name="Peter M."/>
            <person name="Riley R."/>
            <person name="Sitrit Y."/>
            <person name="Stielow B."/>
            <person name="Szollosi G."/>
            <person name="Zifcakova L."/>
            <person name="Stursova M."/>
            <person name="Spatafora J.W."/>
            <person name="Tedersoo L."/>
            <person name="Vaario L.-M."/>
            <person name="Yamada A."/>
            <person name="Yan M."/>
            <person name="Wang P."/>
            <person name="Xu J."/>
            <person name="Bruns T."/>
            <person name="Baldrian P."/>
            <person name="Vilgalys R."/>
            <person name="Henrissat B."/>
            <person name="Grigoriev I.V."/>
            <person name="Hibbett D."/>
            <person name="Nagy L.G."/>
            <person name="Martin F.M."/>
        </authorList>
    </citation>
    <scope>NUCLEOTIDE SEQUENCE</scope>
    <source>
        <strain evidence="1">P2</strain>
    </source>
</reference>
<name>A0ACB6ZRC4_THEGA</name>
<sequence>MSNYPGSRRGSAPPPYSLGPSPSLPSPARILYHRNPGHGHATPPNTPDNRQNCQYGSGPAPLSYSEGTRPRRGVIPPYGTGGSNDLRRPSRVFPDHKPSVGSTLYDLPEKYRSHSPPLYESDPGGIDRFKDEDEINFNILHERDRKLFLNRLGHGLMAYGAPSDRVQSQLLRAARVLQVDCEVVHIPGILLLTLGDLDVAEAKTDFIKSGSSLDLGKLAAVDAIYDDVVADRIDVLEGVARLDKLLESRPIYGKFARLLFSFTLSLMICILAFGGSFLDMWVAGFGAIFISIIRIFLSNRARLYGWIFDITMAGFMSFIARGLDSIPGHLFCYSAISSAAIVGILPGYLILRSSLELGSKNAVCGAINLVCALFMTVSLGFALPMGSDFYLIFDRPARATLRHYRISSVIDLVGIFAADNNNTFGTSIPAAGQFSFTKAATVQRDHVIQGCYRPPGNPWYLRPFPYWIQFFVVPLFSIISSMSNMQPLRSVNMISMVIISCISYAANKLATRYIFENSEVVSVVGAFVTGILGNLYALKFGGSAFTMMVTGILFLVPSGLSAASSNEGMTAGSSIALGSSIVIVGIGITVGLFTSEVIVQMFTPNDKDKGSKYLLVI</sequence>